<organism evidence="6">
    <name type="scientific">Noccaea caerulescens</name>
    <name type="common">Alpine penny-cress</name>
    <name type="synonym">Thlaspi caerulescens</name>
    <dbReference type="NCBI Taxonomy" id="107243"/>
    <lineage>
        <taxon>Eukaryota</taxon>
        <taxon>Viridiplantae</taxon>
        <taxon>Streptophyta</taxon>
        <taxon>Embryophyta</taxon>
        <taxon>Tracheophyta</taxon>
        <taxon>Spermatophyta</taxon>
        <taxon>Magnoliopsida</taxon>
        <taxon>eudicotyledons</taxon>
        <taxon>Gunneridae</taxon>
        <taxon>Pentapetalae</taxon>
        <taxon>rosids</taxon>
        <taxon>malvids</taxon>
        <taxon>Brassicales</taxon>
        <taxon>Brassicaceae</taxon>
        <taxon>Coluteocarpeae</taxon>
        <taxon>Noccaea</taxon>
    </lineage>
</organism>
<dbReference type="InterPro" id="IPR019186">
    <property type="entry name" value="Nucleolar_protein_12"/>
</dbReference>
<evidence type="ECO:0000256" key="4">
    <source>
        <dbReference type="ARBA" id="ARBA00023242"/>
    </source>
</evidence>
<dbReference type="PANTHER" id="PTHR14577">
    <property type="entry name" value="NUCLEOLAR PROTEIN 12"/>
    <property type="match status" value="1"/>
</dbReference>
<dbReference type="PANTHER" id="PTHR14577:SF0">
    <property type="entry name" value="NUCLEOLAR PROTEIN 12"/>
    <property type="match status" value="1"/>
</dbReference>
<gene>
    <name evidence="6" type="ORF">GA_TR668_c0_g1_i1_g.2171</name>
    <name evidence="7" type="ORF">LE_TR1187_c0_g1_i1_g.3083</name>
</gene>
<evidence type="ECO:0000313" key="6">
    <source>
        <dbReference type="EMBL" id="JAU10040.1"/>
    </source>
</evidence>
<proteinExistence type="inferred from homology"/>
<feature type="compositionally biased region" description="Basic residues" evidence="5">
    <location>
        <begin position="64"/>
        <end position="74"/>
    </location>
</feature>
<keyword evidence="4" id="KW-0539">Nucleus</keyword>
<keyword evidence="3" id="KW-0175">Coiled coil</keyword>
<evidence type="ECO:0000256" key="3">
    <source>
        <dbReference type="ARBA" id="ARBA00023054"/>
    </source>
</evidence>
<feature type="region of interest" description="Disordered" evidence="5">
    <location>
        <begin position="43"/>
        <end position="200"/>
    </location>
</feature>
<evidence type="ECO:0000256" key="5">
    <source>
        <dbReference type="SAM" id="MobiDB-lite"/>
    </source>
</evidence>
<dbReference type="EMBL" id="GEVL01013978">
    <property type="protein sequence ID" value="JAU63363.1"/>
    <property type="molecule type" value="Transcribed_RNA"/>
</dbReference>
<feature type="compositionally biased region" description="Basic residues" evidence="5">
    <location>
        <begin position="166"/>
        <end position="200"/>
    </location>
</feature>
<evidence type="ECO:0000256" key="2">
    <source>
        <dbReference type="ARBA" id="ARBA00007175"/>
    </source>
</evidence>
<evidence type="ECO:0000256" key="1">
    <source>
        <dbReference type="ARBA" id="ARBA00004604"/>
    </source>
</evidence>
<dbReference type="AlphaFoldDB" id="A0A1J3CVZ8"/>
<evidence type="ECO:0000313" key="7">
    <source>
        <dbReference type="EMBL" id="JAU63363.1"/>
    </source>
</evidence>
<feature type="compositionally biased region" description="Basic and acidic residues" evidence="5">
    <location>
        <begin position="133"/>
        <end position="147"/>
    </location>
</feature>
<sequence length="200" mass="22932">MDNEEAGSLAPPTRATHIGKRARKNKSVTVSFDEKDLRDFVDGFHKRKKKRRKEAHKQQEESMRKKRIEARRKRKLEELMVAGHGEEVEDGEDEDEEAEEDAEKEEAEPDASTTGTTMYDTGELTVTVTTSEISREEDKPVRKEKTQSTEAGSTAKVPTKQPVPVRKTKPMKQNRKYKSSTKTMKKRDKKKQARGIKTSR</sequence>
<feature type="compositionally biased region" description="Basic residues" evidence="5">
    <location>
        <begin position="17"/>
        <end position="26"/>
    </location>
</feature>
<comment type="similarity">
    <text evidence="2">Belongs to the RRP17 family.</text>
</comment>
<name>A0A1J3CVZ8_NOCCA</name>
<feature type="compositionally biased region" description="Acidic residues" evidence="5">
    <location>
        <begin position="87"/>
        <end position="109"/>
    </location>
</feature>
<accession>A0A1J3CVZ8</accession>
<feature type="compositionally biased region" description="Polar residues" evidence="5">
    <location>
        <begin position="112"/>
        <end position="132"/>
    </location>
</feature>
<comment type="subcellular location">
    <subcellularLocation>
        <location evidence="1">Nucleus</location>
        <location evidence="1">Nucleolus</location>
    </subcellularLocation>
</comment>
<protein>
    <submittedName>
        <fullName evidence="6">Nucleolar protein 12</fullName>
    </submittedName>
</protein>
<dbReference type="EMBL" id="GEVI01022280">
    <property type="protein sequence ID" value="JAU10040.1"/>
    <property type="molecule type" value="Transcribed_RNA"/>
</dbReference>
<feature type="region of interest" description="Disordered" evidence="5">
    <location>
        <begin position="1"/>
        <end position="28"/>
    </location>
</feature>
<dbReference type="Pfam" id="PF09805">
    <property type="entry name" value="Nop25"/>
    <property type="match status" value="1"/>
</dbReference>
<reference evidence="6" key="1">
    <citation type="submission" date="2016-07" db="EMBL/GenBank/DDBJ databases">
        <title>De novo transcriptome assembly of four accessions of the metal hyperaccumulator plant Noccaea caerulescens.</title>
        <authorList>
            <person name="Blande D."/>
            <person name="Halimaa P."/>
            <person name="Tervahauta A.I."/>
            <person name="Aarts M.G."/>
            <person name="Karenlampi S.O."/>
        </authorList>
    </citation>
    <scope>NUCLEOTIDE SEQUENCE</scope>
</reference>
<dbReference type="GO" id="GO:0019843">
    <property type="term" value="F:rRNA binding"/>
    <property type="evidence" value="ECO:0007669"/>
    <property type="project" value="TreeGrafter"/>
</dbReference>
<feature type="compositionally biased region" description="Basic residues" evidence="5">
    <location>
        <begin position="45"/>
        <end position="55"/>
    </location>
</feature>
<dbReference type="GO" id="GO:0005730">
    <property type="term" value="C:nucleolus"/>
    <property type="evidence" value="ECO:0007669"/>
    <property type="project" value="UniProtKB-SubCell"/>
</dbReference>